<evidence type="ECO:0000313" key="1">
    <source>
        <dbReference type="EMBL" id="UWP79759.1"/>
    </source>
</evidence>
<sequence length="391" mass="42528">MAGDNGILAGITVVDCSELLPGPNATRLLSALGARVIKVERPDHGDRMRNRPFMFEAENRGKQSIAVDLKNPAGLDIVKKLVGIADVFVEGYRPGVLDRLGLGFEALRQINPEIVYLSVSGYGQSGPYRDLPGHDFQYLAFAGAIPAPKPEFAADYVPTSLPVADMGSALYGVLGVVLALFQKKDDPRGFTARHLDVAMADCALALMEPRIAEGMVEQNPADALRRPAYGVFETKDGGFVTIGAIEDQFFVSLVTALGLEQFVGAEYATFPLRKRHYDEIQPALREKVKQYDRDELVRLLIDKDVPVAPVNDLAEPTRDAHFVARGMVYDVGESVRVSEWPAALDGFASRDRLTPSPALGQDTYRILSDLGLDDSAVAELIRSGAVRSGER</sequence>
<dbReference type="PANTHER" id="PTHR48228">
    <property type="entry name" value="SUCCINYL-COA--D-CITRAMALATE COA-TRANSFERASE"/>
    <property type="match status" value="1"/>
</dbReference>
<protein>
    <submittedName>
        <fullName evidence="1">CoA transferase</fullName>
    </submittedName>
</protein>
<dbReference type="PANTHER" id="PTHR48228:SF5">
    <property type="entry name" value="ALPHA-METHYLACYL-COA RACEMASE"/>
    <property type="match status" value="1"/>
</dbReference>
<reference evidence="1" key="2">
    <citation type="submission" date="2022-09" db="EMBL/GenBank/DDBJ databases">
        <title>Biosynthetic gene clusters of Dactylosporangioum fulvum.</title>
        <authorList>
            <person name="Caradec T."/>
        </authorList>
    </citation>
    <scope>NUCLEOTIDE SEQUENCE</scope>
    <source>
        <strain evidence="1">NRRL B-16292</strain>
    </source>
</reference>
<proteinExistence type="predicted"/>
<dbReference type="EMBL" id="CP073720">
    <property type="protein sequence ID" value="UWP79759.1"/>
    <property type="molecule type" value="Genomic_DNA"/>
</dbReference>
<name>A0ABY5VRN8_9ACTN</name>
<accession>A0ABY5VRN8</accession>
<dbReference type="Pfam" id="PF02515">
    <property type="entry name" value="CoA_transf_3"/>
    <property type="match status" value="1"/>
</dbReference>
<dbReference type="InterPro" id="IPR003673">
    <property type="entry name" value="CoA-Trfase_fam_III"/>
</dbReference>
<dbReference type="Proteomes" id="UP001059617">
    <property type="component" value="Chromosome"/>
</dbReference>
<dbReference type="InterPro" id="IPR023606">
    <property type="entry name" value="CoA-Trfase_III_dom_1_sf"/>
</dbReference>
<gene>
    <name evidence="1" type="ORF">Dfulv_31950</name>
</gene>
<dbReference type="SUPFAM" id="SSF89796">
    <property type="entry name" value="CoA-transferase family III (CaiB/BaiF)"/>
    <property type="match status" value="1"/>
</dbReference>
<evidence type="ECO:0000313" key="2">
    <source>
        <dbReference type="Proteomes" id="UP001059617"/>
    </source>
</evidence>
<dbReference type="InterPro" id="IPR050509">
    <property type="entry name" value="CoA-transferase_III"/>
</dbReference>
<dbReference type="GO" id="GO:0016740">
    <property type="term" value="F:transferase activity"/>
    <property type="evidence" value="ECO:0007669"/>
    <property type="project" value="UniProtKB-KW"/>
</dbReference>
<organism evidence="1 2">
    <name type="scientific">Dactylosporangium fulvum</name>
    <dbReference type="NCBI Taxonomy" id="53359"/>
    <lineage>
        <taxon>Bacteria</taxon>
        <taxon>Bacillati</taxon>
        <taxon>Actinomycetota</taxon>
        <taxon>Actinomycetes</taxon>
        <taxon>Micromonosporales</taxon>
        <taxon>Micromonosporaceae</taxon>
        <taxon>Dactylosporangium</taxon>
    </lineage>
</organism>
<keyword evidence="2" id="KW-1185">Reference proteome</keyword>
<dbReference type="Gene3D" id="3.40.50.10540">
    <property type="entry name" value="Crotonobetainyl-coa:carnitine coa-transferase, domain 1"/>
    <property type="match status" value="2"/>
</dbReference>
<keyword evidence="1" id="KW-0808">Transferase</keyword>
<dbReference type="RefSeq" id="WP_259857517.1">
    <property type="nucleotide sequence ID" value="NZ_BAAAST010000001.1"/>
</dbReference>
<reference evidence="1" key="1">
    <citation type="submission" date="2021-04" db="EMBL/GenBank/DDBJ databases">
        <authorList>
            <person name="Hartkoorn R.C."/>
            <person name="Beaudoing E."/>
            <person name="Hot D."/>
        </authorList>
    </citation>
    <scope>NUCLEOTIDE SEQUENCE</scope>
    <source>
        <strain evidence="1">NRRL B-16292</strain>
    </source>
</reference>